<dbReference type="SUPFAM" id="SSF89796">
    <property type="entry name" value="CoA-transferase family III (CaiB/BaiF)"/>
    <property type="match status" value="1"/>
</dbReference>
<gene>
    <name evidence="2" type="ORF">J2R99_003295</name>
</gene>
<reference evidence="2 3" key="1">
    <citation type="submission" date="2023-07" db="EMBL/GenBank/DDBJ databases">
        <title>Genomic Encyclopedia of Type Strains, Phase IV (KMG-IV): sequencing the most valuable type-strain genomes for metagenomic binning, comparative biology and taxonomic classification.</title>
        <authorList>
            <person name="Goeker M."/>
        </authorList>
    </citation>
    <scope>NUCLEOTIDE SEQUENCE [LARGE SCALE GENOMIC DNA]</scope>
    <source>
        <strain evidence="2 3">DSM 11549</strain>
    </source>
</reference>
<dbReference type="PANTHER" id="PTHR48207">
    <property type="entry name" value="SUCCINATE--HYDROXYMETHYLGLUTARATE COA-TRANSFERASE"/>
    <property type="match status" value="1"/>
</dbReference>
<dbReference type="InterPro" id="IPR044855">
    <property type="entry name" value="CoA-Trfase_III_dom3_sf"/>
</dbReference>
<dbReference type="PANTHER" id="PTHR48207:SF3">
    <property type="entry name" value="SUCCINATE--HYDROXYMETHYLGLUTARATE COA-TRANSFERASE"/>
    <property type="match status" value="1"/>
</dbReference>
<evidence type="ECO:0000313" key="2">
    <source>
        <dbReference type="EMBL" id="MDQ0327426.1"/>
    </source>
</evidence>
<dbReference type="EMBL" id="JAUSUK010000002">
    <property type="protein sequence ID" value="MDQ0327426.1"/>
    <property type="molecule type" value="Genomic_DNA"/>
</dbReference>
<dbReference type="Gene3D" id="3.30.1540.10">
    <property type="entry name" value="formyl-coa transferase, domain 3"/>
    <property type="match status" value="1"/>
</dbReference>
<protein>
    <submittedName>
        <fullName evidence="2">Crotonobetainyl-CoA:carnitine CoA-transferase CaiB-like acyl-CoA transferase</fullName>
    </submittedName>
</protein>
<accession>A0ABU0CBX1</accession>
<proteinExistence type="predicted"/>
<sequence length="395" mass="42304">MNKPLEGVKVIELARILAGPFAGQVLADLGADVIKIEEPSKGDDTRHWGPPFVVNPDGGSEGAAYFHACNRGKRSIGVDIATPRGQEIVRRLCADADVLVENFKLGGLKKYGLDAATLRRDFPHLIVCSITGFGQTGPYASRAGYDVMIQGMSGIMSLTGEPDGEPMKMGVAFADIFTGLYSVIAIQAALRAREASGEGTHIDMALFDSMTGVLANQAMNYLVTGQNPRRAGNAHPNIVPYQVFAVSDGHLIIAVGNDRQFRALCRILGNEEWADDPRFANNAARVANRPDLLGLLCPKLASWQRAEMLQRLEAAAIPGGPINTLSEVFADPQLRERGMVIAAEMAGGAFSLPGLRTPILFDGSPLAAQSGSPRLDEHGQEILREIDMEETASEA</sequence>
<evidence type="ECO:0000256" key="1">
    <source>
        <dbReference type="ARBA" id="ARBA00022679"/>
    </source>
</evidence>
<dbReference type="InterPro" id="IPR003673">
    <property type="entry name" value="CoA-Trfase_fam_III"/>
</dbReference>
<keyword evidence="1" id="KW-0808">Transferase</keyword>
<name>A0ABU0CBX1_9BRAD</name>
<dbReference type="Gene3D" id="3.40.50.10540">
    <property type="entry name" value="Crotonobetainyl-coa:carnitine coa-transferase, domain 1"/>
    <property type="match status" value="1"/>
</dbReference>
<dbReference type="InterPro" id="IPR050483">
    <property type="entry name" value="CoA-transferase_III_domain"/>
</dbReference>
<organism evidence="2 3">
    <name type="scientific">Rhodopseudomonas julia</name>
    <dbReference type="NCBI Taxonomy" id="200617"/>
    <lineage>
        <taxon>Bacteria</taxon>
        <taxon>Pseudomonadati</taxon>
        <taxon>Pseudomonadota</taxon>
        <taxon>Alphaproteobacteria</taxon>
        <taxon>Hyphomicrobiales</taxon>
        <taxon>Nitrobacteraceae</taxon>
        <taxon>Rhodopseudomonas</taxon>
    </lineage>
</organism>
<evidence type="ECO:0000313" key="3">
    <source>
        <dbReference type="Proteomes" id="UP001230253"/>
    </source>
</evidence>
<dbReference type="Proteomes" id="UP001230253">
    <property type="component" value="Unassembled WGS sequence"/>
</dbReference>
<comment type="caution">
    <text evidence="2">The sequence shown here is derived from an EMBL/GenBank/DDBJ whole genome shotgun (WGS) entry which is preliminary data.</text>
</comment>
<dbReference type="RefSeq" id="WP_307155461.1">
    <property type="nucleotide sequence ID" value="NZ_JAUSUK010000002.1"/>
</dbReference>
<keyword evidence="3" id="KW-1185">Reference proteome</keyword>
<dbReference type="Pfam" id="PF02515">
    <property type="entry name" value="CoA_transf_3"/>
    <property type="match status" value="1"/>
</dbReference>
<dbReference type="InterPro" id="IPR023606">
    <property type="entry name" value="CoA-Trfase_III_dom_1_sf"/>
</dbReference>